<feature type="compositionally biased region" description="Polar residues" evidence="11">
    <location>
        <begin position="774"/>
        <end position="785"/>
    </location>
</feature>
<evidence type="ECO:0000256" key="11">
    <source>
        <dbReference type="SAM" id="MobiDB-lite"/>
    </source>
</evidence>
<feature type="compositionally biased region" description="Basic and acidic residues" evidence="11">
    <location>
        <begin position="1310"/>
        <end position="1338"/>
    </location>
</feature>
<evidence type="ECO:0000256" key="4">
    <source>
        <dbReference type="ARBA" id="ARBA00022833"/>
    </source>
</evidence>
<evidence type="ECO:0000256" key="9">
    <source>
        <dbReference type="PROSITE-ProRule" id="PRU00035"/>
    </source>
</evidence>
<feature type="compositionally biased region" description="Basic and acidic residues" evidence="11">
    <location>
        <begin position="636"/>
        <end position="647"/>
    </location>
</feature>
<keyword evidence="3 10" id="KW-0863">Zinc-finger</keyword>
<feature type="compositionally biased region" description="Polar residues" evidence="11">
    <location>
        <begin position="559"/>
        <end position="573"/>
    </location>
</feature>
<feature type="region of interest" description="Disordered" evidence="11">
    <location>
        <begin position="479"/>
        <end position="593"/>
    </location>
</feature>
<feature type="compositionally biased region" description="Polar residues" evidence="11">
    <location>
        <begin position="1391"/>
        <end position="1405"/>
    </location>
</feature>
<feature type="domain" description="Bromo" evidence="12">
    <location>
        <begin position="2495"/>
        <end position="2565"/>
    </location>
</feature>
<feature type="compositionally biased region" description="Basic and acidic residues" evidence="11">
    <location>
        <begin position="1109"/>
        <end position="1172"/>
    </location>
</feature>
<dbReference type="InterPro" id="IPR011011">
    <property type="entry name" value="Znf_FYVE_PHD"/>
</dbReference>
<proteinExistence type="predicted"/>
<feature type="region of interest" description="Disordered" evidence="11">
    <location>
        <begin position="2061"/>
        <end position="2093"/>
    </location>
</feature>
<evidence type="ECO:0000256" key="2">
    <source>
        <dbReference type="ARBA" id="ARBA00022723"/>
    </source>
</evidence>
<dbReference type="CDD" id="cd05509">
    <property type="entry name" value="Bromo_gcn5_like"/>
    <property type="match status" value="1"/>
</dbReference>
<feature type="compositionally biased region" description="Basic residues" evidence="11">
    <location>
        <begin position="1"/>
        <end position="12"/>
    </location>
</feature>
<evidence type="ECO:0000256" key="10">
    <source>
        <dbReference type="PROSITE-ProRule" id="PRU00146"/>
    </source>
</evidence>
<feature type="compositionally biased region" description="Polar residues" evidence="11">
    <location>
        <begin position="698"/>
        <end position="715"/>
    </location>
</feature>
<dbReference type="InParanoid" id="A0A1S3JB92"/>
<name>A0A1S3JB92_LINAN</name>
<keyword evidence="5" id="KW-0805">Transcription regulation</keyword>
<evidence type="ECO:0000259" key="14">
    <source>
        <dbReference type="PROSITE" id="PS50827"/>
    </source>
</evidence>
<dbReference type="InterPro" id="IPR019786">
    <property type="entry name" value="Zinc_finger_PHD-type_CS"/>
</dbReference>
<dbReference type="SUPFAM" id="SSF47370">
    <property type="entry name" value="Bromodomain"/>
    <property type="match status" value="1"/>
</dbReference>
<dbReference type="Pfam" id="PF15613">
    <property type="entry name" value="WSD"/>
    <property type="match status" value="1"/>
</dbReference>
<feature type="compositionally biased region" description="Low complexity" evidence="11">
    <location>
        <begin position="39"/>
        <end position="48"/>
    </location>
</feature>
<gene>
    <name evidence="16" type="primary">LOC106171759</name>
</gene>
<feature type="region of interest" description="Disordered" evidence="11">
    <location>
        <begin position="694"/>
        <end position="715"/>
    </location>
</feature>
<dbReference type="GeneID" id="106171759"/>
<feature type="domain" description="PHD-type" evidence="13">
    <location>
        <begin position="2359"/>
        <end position="2410"/>
    </location>
</feature>
<dbReference type="FunFam" id="3.30.40.10:FF:000048">
    <property type="entry name" value="nucleosome-remodeling factor subunit BPTF isoform X1"/>
    <property type="match status" value="1"/>
</dbReference>
<keyword evidence="7" id="KW-0804">Transcription</keyword>
<evidence type="ECO:0000256" key="8">
    <source>
        <dbReference type="ARBA" id="ARBA00023242"/>
    </source>
</evidence>
<feature type="region of interest" description="Disordered" evidence="11">
    <location>
        <begin position="1071"/>
        <end position="1187"/>
    </location>
</feature>
<evidence type="ECO:0000256" key="1">
    <source>
        <dbReference type="ARBA" id="ARBA00004123"/>
    </source>
</evidence>
<evidence type="ECO:0000259" key="13">
    <source>
        <dbReference type="PROSITE" id="PS50016"/>
    </source>
</evidence>
<feature type="region of interest" description="Disordered" evidence="11">
    <location>
        <begin position="1949"/>
        <end position="1975"/>
    </location>
</feature>
<feature type="compositionally biased region" description="Basic and acidic residues" evidence="11">
    <location>
        <begin position="1374"/>
        <end position="1390"/>
    </location>
</feature>
<dbReference type="OrthoDB" id="784962at2759"/>
<evidence type="ECO:0000259" key="12">
    <source>
        <dbReference type="PROSITE" id="PS50014"/>
    </source>
</evidence>
<reference evidence="16" key="1">
    <citation type="submission" date="2025-08" db="UniProtKB">
        <authorList>
            <consortium name="RefSeq"/>
        </authorList>
    </citation>
    <scope>IDENTIFICATION</scope>
    <source>
        <tissue evidence="16">Gonads</tissue>
    </source>
</reference>
<feature type="domain" description="PHD-type" evidence="13">
    <location>
        <begin position="2417"/>
        <end position="2468"/>
    </location>
</feature>
<evidence type="ECO:0000256" key="7">
    <source>
        <dbReference type="ARBA" id="ARBA00023163"/>
    </source>
</evidence>
<dbReference type="SUPFAM" id="SSF57903">
    <property type="entry name" value="FYVE/PHD zinc finger"/>
    <property type="match status" value="3"/>
</dbReference>
<feature type="region of interest" description="Disordered" evidence="11">
    <location>
        <begin position="623"/>
        <end position="676"/>
    </location>
</feature>
<protein>
    <submittedName>
        <fullName evidence="16">Nucleosome-remodeling factor subunit BPTF</fullName>
    </submittedName>
</protein>
<evidence type="ECO:0000313" key="16">
    <source>
        <dbReference type="RefSeq" id="XP_013407675.1"/>
    </source>
</evidence>
<keyword evidence="6 9" id="KW-0103">Bromodomain</keyword>
<dbReference type="InterPro" id="IPR001965">
    <property type="entry name" value="Znf_PHD"/>
</dbReference>
<feature type="compositionally biased region" description="Low complexity" evidence="11">
    <location>
        <begin position="648"/>
        <end position="661"/>
    </location>
</feature>
<dbReference type="InterPro" id="IPR013083">
    <property type="entry name" value="Znf_RING/FYVE/PHD"/>
</dbReference>
<dbReference type="GO" id="GO:0006357">
    <property type="term" value="P:regulation of transcription by RNA polymerase II"/>
    <property type="evidence" value="ECO:0007669"/>
    <property type="project" value="InterPro"/>
</dbReference>
<dbReference type="PROSITE" id="PS50014">
    <property type="entry name" value="BROMODOMAIN_2"/>
    <property type="match status" value="1"/>
</dbReference>
<dbReference type="CDD" id="cd15559">
    <property type="entry name" value="PHD1_BPTF"/>
    <property type="match status" value="1"/>
</dbReference>
<dbReference type="FunCoup" id="A0A1S3JB92">
    <property type="interactions" value="3088"/>
</dbReference>
<dbReference type="Proteomes" id="UP000085678">
    <property type="component" value="Unplaced"/>
</dbReference>
<dbReference type="GO" id="GO:0000978">
    <property type="term" value="F:RNA polymerase II cis-regulatory region sequence-specific DNA binding"/>
    <property type="evidence" value="ECO:0007669"/>
    <property type="project" value="TreeGrafter"/>
</dbReference>
<evidence type="ECO:0000313" key="15">
    <source>
        <dbReference type="Proteomes" id="UP000085678"/>
    </source>
</evidence>
<comment type="subcellular location">
    <subcellularLocation>
        <location evidence="1">Nucleus</location>
    </subcellularLocation>
</comment>
<dbReference type="InterPro" id="IPR038028">
    <property type="entry name" value="BPTF"/>
</dbReference>
<feature type="compositionally biased region" description="Basic and acidic residues" evidence="11">
    <location>
        <begin position="479"/>
        <end position="517"/>
    </location>
</feature>
<dbReference type="GO" id="GO:0008270">
    <property type="term" value="F:zinc ion binding"/>
    <property type="evidence" value="ECO:0007669"/>
    <property type="project" value="UniProtKB-KW"/>
</dbReference>
<dbReference type="PRINTS" id="PR00503">
    <property type="entry name" value="BROMODOMAIN"/>
</dbReference>
<keyword evidence="8" id="KW-0539">Nucleus</keyword>
<dbReference type="Pfam" id="PF00628">
    <property type="entry name" value="PHD"/>
    <property type="match status" value="3"/>
</dbReference>
<dbReference type="InterPro" id="IPR028941">
    <property type="entry name" value="WHIM2_dom"/>
</dbReference>
<feature type="compositionally biased region" description="Acidic residues" evidence="11">
    <location>
        <begin position="70"/>
        <end position="86"/>
    </location>
</feature>
<feature type="compositionally biased region" description="Low complexity" evidence="11">
    <location>
        <begin position="1345"/>
        <end position="1355"/>
    </location>
</feature>
<accession>A0A1S3JB92</accession>
<dbReference type="Gene3D" id="1.20.920.10">
    <property type="entry name" value="Bromodomain-like"/>
    <property type="match status" value="1"/>
</dbReference>
<organism evidence="15 16">
    <name type="scientific">Lingula anatina</name>
    <name type="common">Brachiopod</name>
    <name type="synonym">Lingula unguis</name>
    <dbReference type="NCBI Taxonomy" id="7574"/>
    <lineage>
        <taxon>Eukaryota</taxon>
        <taxon>Metazoa</taxon>
        <taxon>Spiralia</taxon>
        <taxon>Lophotrochozoa</taxon>
        <taxon>Brachiopoda</taxon>
        <taxon>Linguliformea</taxon>
        <taxon>Lingulata</taxon>
        <taxon>Lingulida</taxon>
        <taxon>Linguloidea</taxon>
        <taxon>Lingulidae</taxon>
        <taxon>Lingula</taxon>
    </lineage>
</organism>
<dbReference type="PROSITE" id="PS01359">
    <property type="entry name" value="ZF_PHD_1"/>
    <property type="match status" value="1"/>
</dbReference>
<dbReference type="Pfam" id="PF02791">
    <property type="entry name" value="DDT"/>
    <property type="match status" value="1"/>
</dbReference>
<feature type="domain" description="DDT" evidence="14">
    <location>
        <begin position="161"/>
        <end position="221"/>
    </location>
</feature>
<dbReference type="PROSITE" id="PS00633">
    <property type="entry name" value="BROMODOMAIN_1"/>
    <property type="match status" value="1"/>
</dbReference>
<feature type="compositionally biased region" description="Acidic residues" evidence="11">
    <location>
        <begin position="101"/>
        <end position="120"/>
    </location>
</feature>
<dbReference type="Pfam" id="PF00439">
    <property type="entry name" value="Bromodomain"/>
    <property type="match status" value="1"/>
</dbReference>
<feature type="compositionally biased region" description="Low complexity" evidence="11">
    <location>
        <begin position="574"/>
        <end position="592"/>
    </location>
</feature>
<feature type="region of interest" description="Disordered" evidence="11">
    <location>
        <begin position="2239"/>
        <end position="2259"/>
    </location>
</feature>
<dbReference type="SMART" id="SM00249">
    <property type="entry name" value="PHD"/>
    <property type="match status" value="3"/>
</dbReference>
<feature type="region of interest" description="Disordered" evidence="11">
    <location>
        <begin position="1651"/>
        <end position="1670"/>
    </location>
</feature>
<dbReference type="PROSITE" id="PS50016">
    <property type="entry name" value="ZF_PHD_2"/>
    <property type="match status" value="3"/>
</dbReference>
<dbReference type="InterPro" id="IPR036427">
    <property type="entry name" value="Bromodomain-like_sf"/>
</dbReference>
<feature type="region of interest" description="Disordered" evidence="11">
    <location>
        <begin position="1310"/>
        <end position="1458"/>
    </location>
</feature>
<keyword evidence="15" id="KW-1185">Reference proteome</keyword>
<dbReference type="PANTHER" id="PTHR45975">
    <property type="entry name" value="NUCLEOSOME-REMODELING FACTOR SUBUNIT BPTF"/>
    <property type="match status" value="1"/>
</dbReference>
<feature type="compositionally biased region" description="Basic and acidic residues" evidence="11">
    <location>
        <begin position="664"/>
        <end position="676"/>
    </location>
</feature>
<dbReference type="InterPro" id="IPR001487">
    <property type="entry name" value="Bromodomain"/>
</dbReference>
<dbReference type="SMART" id="SM00571">
    <property type="entry name" value="DDT"/>
    <property type="match status" value="1"/>
</dbReference>
<dbReference type="PROSITE" id="PS50827">
    <property type="entry name" value="DDT"/>
    <property type="match status" value="1"/>
</dbReference>
<dbReference type="Gene3D" id="3.30.40.10">
    <property type="entry name" value="Zinc/RING finger domain, C3HC4 (zinc finger)"/>
    <property type="match status" value="3"/>
</dbReference>
<dbReference type="CDD" id="cd15560">
    <property type="entry name" value="PHD2_3_BPTF"/>
    <property type="match status" value="2"/>
</dbReference>
<dbReference type="RefSeq" id="XP_013407675.1">
    <property type="nucleotide sequence ID" value="XM_013552221.1"/>
</dbReference>
<evidence type="ECO:0000256" key="6">
    <source>
        <dbReference type="ARBA" id="ARBA00023117"/>
    </source>
</evidence>
<dbReference type="InterPro" id="IPR018501">
    <property type="entry name" value="DDT_dom"/>
</dbReference>
<feature type="domain" description="PHD-type" evidence="13">
    <location>
        <begin position="313"/>
        <end position="360"/>
    </location>
</feature>
<keyword evidence="2" id="KW-0479">Metal-binding</keyword>
<evidence type="ECO:0000256" key="5">
    <source>
        <dbReference type="ARBA" id="ARBA00023015"/>
    </source>
</evidence>
<evidence type="ECO:0000256" key="3">
    <source>
        <dbReference type="ARBA" id="ARBA00022771"/>
    </source>
</evidence>
<feature type="compositionally biased region" description="Basic and acidic residues" evidence="11">
    <location>
        <begin position="1088"/>
        <end position="1100"/>
    </location>
</feature>
<feature type="compositionally biased region" description="Basic and acidic residues" evidence="11">
    <location>
        <begin position="1406"/>
        <end position="1426"/>
    </location>
</feature>
<keyword evidence="4" id="KW-0862">Zinc</keyword>
<dbReference type="KEGG" id="lak:106171759"/>
<dbReference type="SMART" id="SM00297">
    <property type="entry name" value="BROMO"/>
    <property type="match status" value="1"/>
</dbReference>
<feature type="region of interest" description="Disordered" evidence="11">
    <location>
        <begin position="759"/>
        <end position="785"/>
    </location>
</feature>
<feature type="compositionally biased region" description="Polar residues" evidence="11">
    <location>
        <begin position="1448"/>
        <end position="1458"/>
    </location>
</feature>
<dbReference type="InterPro" id="IPR018359">
    <property type="entry name" value="Bromodomain_CS"/>
</dbReference>
<feature type="compositionally biased region" description="Acidic residues" evidence="11">
    <location>
        <begin position="1364"/>
        <end position="1373"/>
    </location>
</feature>
<dbReference type="STRING" id="7574.A0A1S3JB92"/>
<dbReference type="InterPro" id="IPR019787">
    <property type="entry name" value="Znf_PHD-finger"/>
</dbReference>
<sequence>MSSRGKRGRGRPPRNPLSGKSHFLKTPKRQAQIVDRSSRASTPASSISGRGGRERDARTKSRSFIRAALDEDDFDSRDSFNDSEADLSDHSDLDSEIPLALEDDSEFELDESVCSDEELETTQTKPRVYRPRPKSPEFVEDETVIPPLILPTSSTDLMMPSEHLMKTLSIYEVLHRFRVILRLTPFTLEDFIAALVSDEQCCLLAEIHIALLRSLLREEDGNNTTFGPHDVKDSINIQLFFLDGMTWPELIRAYLDSDLHQEYRAVMPALEKPGYPFVGVADKLQVLTALTDLYLGSNAVREDLMNEGNVAYDDHCRACHKLGDLLCCETCSAVYHLGCVDPPLEEVPDDDWVCTVCQGNQVKGVTDCISELEKSALPSRHDPIGYDRHRRKYWFMCRRLIVEDDNEVWYYSSTQALAELLECLDHSYWERHLVNAIMELDDIKRQIQITDELTNAHKGSRKSALEEETTNLIKLQTERAAKKAREEEERKRLEEEKKLEAERKRIEEEERRLRGEETGVQLGPGWSVSQDSTVSGISTEGLTKPDGTPVGETRAPGEMQQSTNTEEVLQEQHTLTTGTSTEIATSTTNTRSVNEDGVEEKIMEVEVTTTTTTVTTATTTVKMTTIETGAGDASAEQEKTDVEKKEPPSSNTSPNESASASGDSEMKTQGEDTEAVKPKVVSLQSTFPNAKATVLDTGGQTQGNDTNQSPKAQSNTKIVMIGKDGKQMTITLQGPPPKNLPPGTTVVNSTSSVVKGAVTNTEEASAESRKMVTRSRTGSLTPKQFTDSITSTTASVKMTSVRSLQQSNEDSVLVINKDGQISKVGKSQSSVVQQQNVLFKLGMEGNYKMYVNQYTTNDLALNKHQHAEERDKKRWLSHKFSLTPVSEFKWNGTIYGNRTLIVSTLRLSITQLEQNIPSAFLHPNWPYHRQSWVKAVHMCQSAQDFSLALAIFEACIKPVVFLPVWSEALGHVRMQRITAADKEELKKREKELRKQKKDEDEDWNDRSTWVKYTLGLKHQVWKQKGEEYRIYGGSGWLWLSAARTYHYVPQGTVGLRGVVNKLRRRWKEKCAEEQSTDFAKSDLASDAPEVKEGEGQGEEKMDVDEQSEEKEKKDEAPKGEKSMNEEVKEEEKKMEVDNDGEKESNEDQKVEKTNAEKESEPKTDKKKAEVKSKSSPGKSKLEQAKFDEEARLKAEAEGMRTDLIDVSKSLLERTFYPKLTKPAAKLDIFLERRVKQDEWEKKQRRALEHLITKHNEVEKQKLAAKEAGKKGSLKNENEDKIYQCYSSVCRKEKGSNTPCFSITCQMSTNIKKEPTDVEMKDVKSEPTEQKVGTKDEKPVVLNGEIGSDGSDSKISSSDRKTEKGEDEDEDVDVEAVKEEGMEEANKDADSKTSGFMNSFLSFVQKDSTKGEKPEGKEQEKDTESAKQDQASTSGEGNLKSETKVAVKSSPQSGVTLTGLANTLSSEKLKEIASKMPKVRGTNEKVYLPKFIRLHGKKAKNTKKLNLPGCQKFSTKSGKRSVFILENHDLKRLSRKAGMVEAKGFNYNCKMNNVNWIYPCPRPLFKTAWRYRTQTAVSLASACVQLRVIWACIRWDDMSVKPPQGGTNTVTTDSEIITTELLKRRDIGHSGLQSEFLVRKIIVPIGLPSQPKEKYTPQRKGLRERRRAESPKITEPCVNETWTPEEQLELWEIKQFGEKVERQKQVIQQKLVQVTTQQAQQQQLTQTPIKPNNDAAHIRAQLEKQLKEQRTAFQQKKLEEQARSKTGSVSVSAAPSSIISALGGSSTTAAGAPAFKTIVVKPPGGATTVTTPSSQQRLILTQKGGEAVGSIPPLSGQRVGRVATLQLPGTTITVRPKNTLTISRPATGTTATQSTPTRLIAPAGQITTAATPGTKAPVVATGVPGQPQQVQIIQGPQGVLTVRGLLPGQQIIRLPDGRLQLITVSTAGGTPQASQQQQQQQQTPSSAASSTTQVLQLATPATPATPVRTQLQLRPIQPAASAVTLTPPRLVVAPRMVTTVSPAGQRLIRPAQLIGQAATPTAVAPAVSIATTTQVQPAAAVVQSNPPQSVIPSVVSSSPSASPMSSPLSSPTTSPLKAQMLLKMPALASAVTQQQQQQQQQAAANKQYAITPQVLQQVVQQAMLQNQDPDIQAKLMAMQRQITVQNQQKQQISTLQARDKLIQSQAQQAQQQQKLQQAQAVEQLKAKQQKPVLTPEQKEEQNRVATCKQVMKTMLDKLEKEERASQKQAKKQETAEEKQKRVTATKLQGLLYKQKEALKKDMLKKRDAMEKLYVAEVQADIAEQYKVLKNKGSPRKRKSSEEVDHVIVDVTTVEEATKVKKKKQKVISTGTPRSQAQQEKLYCICRTPYDDTKFYIGCDLCSNWFHGDCVNISEYQAKLIDTYVCEDCKAQQENTSEELYCICRTPYDETQLYIGCDRCQDWFHGSCVGISKSEADMLSTYICPNCQQKSTDLAAHQHLLQPQDFDSLIKLLRSLQSHKMAWPFLEPVDPDEVPDYYDVIKEPMDLSTVEKKLKSKAYRILGEFVRDVTKIFDNCRYYNPHDSPFYQCAEVLETFFVQKLNEIKAKT</sequence>
<dbReference type="GO" id="GO:0016589">
    <property type="term" value="C:NURF complex"/>
    <property type="evidence" value="ECO:0007669"/>
    <property type="project" value="InterPro"/>
</dbReference>
<feature type="compositionally biased region" description="Polar residues" evidence="11">
    <location>
        <begin position="527"/>
        <end position="541"/>
    </location>
</feature>
<feature type="region of interest" description="Disordered" evidence="11">
    <location>
        <begin position="1"/>
        <end position="135"/>
    </location>
</feature>
<dbReference type="PANTHER" id="PTHR45975:SF2">
    <property type="entry name" value="NUCLEOSOME-REMODELING FACTOR SUBUNIT BPTF"/>
    <property type="match status" value="1"/>
</dbReference>